<reference evidence="1 2" key="1">
    <citation type="journal article" date="2019" name="J Genomics">
        <title>The Draft Genome of a Hydrogen-producing Cyanobacterium, Arthrospira platensis NIES-46.</title>
        <authorList>
            <person name="Suzuki S."/>
            <person name="Yamaguchi H."/>
            <person name="Kawachi M."/>
        </authorList>
    </citation>
    <scope>NUCLEOTIDE SEQUENCE [LARGE SCALE GENOMIC DNA]</scope>
    <source>
        <strain evidence="1 2">NIES-46</strain>
    </source>
</reference>
<name>A0A5M3TD19_LIMPL</name>
<dbReference type="EMBL" id="BIMW01000206">
    <property type="protein sequence ID" value="GCE96622.1"/>
    <property type="molecule type" value="Genomic_DNA"/>
</dbReference>
<keyword evidence="2" id="KW-1185">Reference proteome</keyword>
<sequence>MKKQDDIREQETKKVQELLKKDFPDIKIETELIDGDNPLRGTL</sequence>
<proteinExistence type="predicted"/>
<evidence type="ECO:0000313" key="2">
    <source>
        <dbReference type="Proteomes" id="UP000326169"/>
    </source>
</evidence>
<organism evidence="1 2">
    <name type="scientific">Limnospira platensis NIES-46</name>
    <dbReference type="NCBI Taxonomy" id="1236695"/>
    <lineage>
        <taxon>Bacteria</taxon>
        <taxon>Bacillati</taxon>
        <taxon>Cyanobacteriota</taxon>
        <taxon>Cyanophyceae</taxon>
        <taxon>Oscillatoriophycideae</taxon>
        <taxon>Oscillatoriales</taxon>
        <taxon>Sirenicapillariaceae</taxon>
        <taxon>Limnospira</taxon>
    </lineage>
</organism>
<evidence type="ECO:0000313" key="1">
    <source>
        <dbReference type="EMBL" id="GCE96622.1"/>
    </source>
</evidence>
<dbReference type="Proteomes" id="UP000326169">
    <property type="component" value="Unassembled WGS sequence"/>
</dbReference>
<comment type="caution">
    <text evidence="1">The sequence shown here is derived from an EMBL/GenBank/DDBJ whole genome shotgun (WGS) entry which is preliminary data.</text>
</comment>
<accession>A0A5M3TD19</accession>
<gene>
    <name evidence="1" type="ORF">NIES46_46940</name>
</gene>
<protein>
    <submittedName>
        <fullName evidence="1">Uncharacterized protein</fullName>
    </submittedName>
</protein>